<name>A0AAD7P314_9AGAR</name>
<evidence type="ECO:0000313" key="2">
    <source>
        <dbReference type="Proteomes" id="UP001215598"/>
    </source>
</evidence>
<accession>A0AAD7P314</accession>
<dbReference type="AlphaFoldDB" id="A0AAD7P314"/>
<dbReference type="EMBL" id="JARKIB010000001">
    <property type="protein sequence ID" value="KAJ7785760.1"/>
    <property type="molecule type" value="Genomic_DNA"/>
</dbReference>
<proteinExistence type="predicted"/>
<organism evidence="1 2">
    <name type="scientific">Mycena metata</name>
    <dbReference type="NCBI Taxonomy" id="1033252"/>
    <lineage>
        <taxon>Eukaryota</taxon>
        <taxon>Fungi</taxon>
        <taxon>Dikarya</taxon>
        <taxon>Basidiomycota</taxon>
        <taxon>Agaricomycotina</taxon>
        <taxon>Agaricomycetes</taxon>
        <taxon>Agaricomycetidae</taxon>
        <taxon>Agaricales</taxon>
        <taxon>Marasmiineae</taxon>
        <taxon>Mycenaceae</taxon>
        <taxon>Mycena</taxon>
    </lineage>
</organism>
<evidence type="ECO:0000313" key="1">
    <source>
        <dbReference type="EMBL" id="KAJ7785760.1"/>
    </source>
</evidence>
<protein>
    <submittedName>
        <fullName evidence="1">Uncharacterized protein</fullName>
    </submittedName>
</protein>
<comment type="caution">
    <text evidence="1">The sequence shown here is derived from an EMBL/GenBank/DDBJ whole genome shotgun (WGS) entry which is preliminary data.</text>
</comment>
<dbReference type="Proteomes" id="UP001215598">
    <property type="component" value="Unassembled WGS sequence"/>
</dbReference>
<keyword evidence="2" id="KW-1185">Reference proteome</keyword>
<gene>
    <name evidence="1" type="ORF">B0H16DRAFT_1875903</name>
</gene>
<sequence length="103" mass="11755">MRLNIILLRPRLRSMHLQIKTAFKTSPLPPPREQKARTVSSIPQDEHDAVLRSLPVLLVLILFNYTLAEVSGEEGNDHDGRRDLAVNQTALERRNIIVIVVRI</sequence>
<reference evidence="1" key="1">
    <citation type="submission" date="2023-03" db="EMBL/GenBank/DDBJ databases">
        <title>Massive genome expansion in bonnet fungi (Mycena s.s.) driven by repeated elements and novel gene families across ecological guilds.</title>
        <authorList>
            <consortium name="Lawrence Berkeley National Laboratory"/>
            <person name="Harder C.B."/>
            <person name="Miyauchi S."/>
            <person name="Viragh M."/>
            <person name="Kuo A."/>
            <person name="Thoen E."/>
            <person name="Andreopoulos B."/>
            <person name="Lu D."/>
            <person name="Skrede I."/>
            <person name="Drula E."/>
            <person name="Henrissat B."/>
            <person name="Morin E."/>
            <person name="Kohler A."/>
            <person name="Barry K."/>
            <person name="LaButti K."/>
            <person name="Morin E."/>
            <person name="Salamov A."/>
            <person name="Lipzen A."/>
            <person name="Mereny Z."/>
            <person name="Hegedus B."/>
            <person name="Baldrian P."/>
            <person name="Stursova M."/>
            <person name="Weitz H."/>
            <person name="Taylor A."/>
            <person name="Grigoriev I.V."/>
            <person name="Nagy L.G."/>
            <person name="Martin F."/>
            <person name="Kauserud H."/>
        </authorList>
    </citation>
    <scope>NUCLEOTIDE SEQUENCE</scope>
    <source>
        <strain evidence="1">CBHHK182m</strain>
    </source>
</reference>